<keyword evidence="2" id="KW-0597">Phosphoprotein</keyword>
<name>A0AB39UUB1_9GAMM</name>
<evidence type="ECO:0000256" key="3">
    <source>
        <dbReference type="ARBA" id="ARBA00023180"/>
    </source>
</evidence>
<dbReference type="Gene3D" id="2.120.10.30">
    <property type="entry name" value="TolB, C-terminal domain"/>
    <property type="match status" value="1"/>
</dbReference>
<dbReference type="GO" id="GO:0012505">
    <property type="term" value="C:endomembrane system"/>
    <property type="evidence" value="ECO:0007669"/>
    <property type="project" value="TreeGrafter"/>
</dbReference>
<dbReference type="GO" id="GO:0016787">
    <property type="term" value="F:hydrolase activity"/>
    <property type="evidence" value="ECO:0007669"/>
    <property type="project" value="TreeGrafter"/>
</dbReference>
<organism evidence="5">
    <name type="scientific">Thermohahella caldifontis</name>
    <dbReference type="NCBI Taxonomy" id="3142973"/>
    <lineage>
        <taxon>Bacteria</taxon>
        <taxon>Pseudomonadati</taxon>
        <taxon>Pseudomonadota</taxon>
        <taxon>Gammaproteobacteria</taxon>
        <taxon>Oceanospirillales</taxon>
        <taxon>Hahellaceae</taxon>
        <taxon>Thermohahella</taxon>
    </lineage>
</organism>
<dbReference type="KEGG" id="tcd:AAIA72_12145"/>
<dbReference type="InterPro" id="IPR018119">
    <property type="entry name" value="Strictosidine_synth_cons-reg"/>
</dbReference>
<dbReference type="SUPFAM" id="SSF63829">
    <property type="entry name" value="Calcium-dependent phosphotriesterase"/>
    <property type="match status" value="1"/>
</dbReference>
<evidence type="ECO:0000259" key="4">
    <source>
        <dbReference type="Pfam" id="PF03088"/>
    </source>
</evidence>
<gene>
    <name evidence="5" type="ORF">AAIA72_12145</name>
</gene>
<comment type="similarity">
    <text evidence="1">Belongs to the strictosidine synthase family.</text>
</comment>
<dbReference type="EMBL" id="CP154858">
    <property type="protein sequence ID" value="XDT71553.1"/>
    <property type="molecule type" value="Genomic_DNA"/>
</dbReference>
<sequence>MMLPRSAFWLIPPLLLFVLALMLLRPVPIDPVPWTPPPAPALTGVWAPNHRLADAELLARGQVQGPEDVDEDAEGNVYAGLADGRVVRITPGGQVTTWVNTGGRPLGLHFDAEGRLVIADAINGLLRYHPESGLETLLTEVDGVPLGFTDDLDIGSDGTVYFSDASSRWGVDDYKLDVMENRPWGRLIAWYPDGRPPRVLLRELYFANGVALSSDESYVLVNETWRYRVTRYWLKGPKAGTSDVFIDNLPGFPDGISGNRQGAFWLALYAPRNAALDAMHPHPWLKRVALNLPEALQPKPVRYGFVVALDEQGKVVTTLQDPSGAHLWEVTSVQQAGDHILTGSLHGDRIGRLPVPAEVRALSGR</sequence>
<dbReference type="PANTHER" id="PTHR10426:SF88">
    <property type="entry name" value="ADIPOCYTE PLASMA MEMBRANE-ASSOCIATED PROTEIN HEMOMUCIN-RELATED"/>
    <property type="match status" value="1"/>
</dbReference>
<keyword evidence="3" id="KW-0325">Glycoprotein</keyword>
<dbReference type="InterPro" id="IPR011042">
    <property type="entry name" value="6-blade_b-propeller_TolB-like"/>
</dbReference>
<evidence type="ECO:0000256" key="1">
    <source>
        <dbReference type="ARBA" id="ARBA00009191"/>
    </source>
</evidence>
<accession>A0AB39UUB1</accession>
<protein>
    <submittedName>
        <fullName evidence="5">SMP-30/gluconolactonase/LRE family protein</fullName>
    </submittedName>
</protein>
<dbReference type="RefSeq" id="WP_369600589.1">
    <property type="nucleotide sequence ID" value="NZ_CP154858.1"/>
</dbReference>
<evidence type="ECO:0000313" key="5">
    <source>
        <dbReference type="EMBL" id="XDT71553.1"/>
    </source>
</evidence>
<dbReference type="Pfam" id="PF20067">
    <property type="entry name" value="SSL_N"/>
    <property type="match status" value="1"/>
</dbReference>
<dbReference type="AlphaFoldDB" id="A0AB39UUB1"/>
<reference evidence="5" key="1">
    <citation type="submission" date="2024-05" db="EMBL/GenBank/DDBJ databases">
        <title>Genome sequencing of novel strain.</title>
        <authorList>
            <person name="Ganbat D."/>
            <person name="Ganbat S."/>
            <person name="Lee S.-J."/>
        </authorList>
    </citation>
    <scope>NUCLEOTIDE SEQUENCE</scope>
    <source>
        <strain evidence="5">SMD15-11</strain>
    </source>
</reference>
<feature type="domain" description="Strictosidine synthase conserved region" evidence="4">
    <location>
        <begin position="150"/>
        <end position="237"/>
    </location>
</feature>
<dbReference type="Pfam" id="PF03088">
    <property type="entry name" value="Str_synth"/>
    <property type="match status" value="1"/>
</dbReference>
<proteinExistence type="inferred from homology"/>
<dbReference type="PANTHER" id="PTHR10426">
    <property type="entry name" value="STRICTOSIDINE SYNTHASE-RELATED"/>
    <property type="match status" value="1"/>
</dbReference>
<evidence type="ECO:0000256" key="2">
    <source>
        <dbReference type="ARBA" id="ARBA00022553"/>
    </source>
</evidence>